<dbReference type="Gene3D" id="1.10.260.40">
    <property type="entry name" value="lambda repressor-like DNA-binding domains"/>
    <property type="match status" value="1"/>
</dbReference>
<organism evidence="2 3">
    <name type="scientific">Stutzerimonas stutzeri</name>
    <name type="common">Pseudomonas stutzeri</name>
    <dbReference type="NCBI Taxonomy" id="316"/>
    <lineage>
        <taxon>Bacteria</taxon>
        <taxon>Pseudomonadati</taxon>
        <taxon>Pseudomonadota</taxon>
        <taxon>Gammaproteobacteria</taxon>
        <taxon>Pseudomonadales</taxon>
        <taxon>Pseudomonadaceae</taxon>
        <taxon>Stutzerimonas</taxon>
    </lineage>
</organism>
<feature type="domain" description="HTH cro/C1-type" evidence="1">
    <location>
        <begin position="40"/>
        <end position="74"/>
    </location>
</feature>
<dbReference type="InterPro" id="IPR001387">
    <property type="entry name" value="Cro/C1-type_HTH"/>
</dbReference>
<evidence type="ECO:0000259" key="1">
    <source>
        <dbReference type="PROSITE" id="PS50943"/>
    </source>
</evidence>
<gene>
    <name evidence="2" type="ORF">UF78_14965</name>
</gene>
<evidence type="ECO:0000313" key="3">
    <source>
        <dbReference type="Proteomes" id="UP000032487"/>
    </source>
</evidence>
<accession>A0A0D9AH66</accession>
<sequence>MNEKMEFAERLRTAMLAAGYPDRPAVLEREFNSRYWGRSVTFQAVSRWLGGKSIPSQDKLQVIAQWLKVEPQALRFGDRAVTAIREQRAQWEDPAFYDDREAIDAFLALPNEQRKVVRDVIKAFAKTGEAAGRPPARTVTKRSP</sequence>
<protein>
    <submittedName>
        <fullName evidence="2">DNA-binding protein</fullName>
    </submittedName>
</protein>
<proteinExistence type="predicted"/>
<dbReference type="GO" id="GO:0003677">
    <property type="term" value="F:DNA binding"/>
    <property type="evidence" value="ECO:0007669"/>
    <property type="project" value="UniProtKB-KW"/>
</dbReference>
<dbReference type="EMBL" id="JYHV01000029">
    <property type="protein sequence ID" value="KJH80385.1"/>
    <property type="molecule type" value="Genomic_DNA"/>
</dbReference>
<dbReference type="InterPro" id="IPR010982">
    <property type="entry name" value="Lambda_DNA-bd_dom_sf"/>
</dbReference>
<dbReference type="RefSeq" id="WP_045163010.1">
    <property type="nucleotide sequence ID" value="NZ_JBANEN010000003.1"/>
</dbReference>
<dbReference type="PROSITE" id="PS50943">
    <property type="entry name" value="HTH_CROC1"/>
    <property type="match status" value="1"/>
</dbReference>
<dbReference type="CDD" id="cd00093">
    <property type="entry name" value="HTH_XRE"/>
    <property type="match status" value="1"/>
</dbReference>
<comment type="caution">
    <text evidence="2">The sequence shown here is derived from an EMBL/GenBank/DDBJ whole genome shotgun (WGS) entry which is preliminary data.</text>
</comment>
<reference evidence="2 3" key="1">
    <citation type="submission" date="2015-02" db="EMBL/GenBank/DDBJ databases">
        <title>Draft genome sequence of Pseudomonas stutzeri NT0128 isolated from wheat (Triticum turgidum) rhizosphere.</title>
        <authorList>
            <person name="Tovi N."/>
            <person name="Frenk S."/>
            <person name="Hadar Y."/>
            <person name="Minz D."/>
        </authorList>
    </citation>
    <scope>NUCLEOTIDE SEQUENCE [LARGE SCALE GENOMIC DNA]</scope>
    <source>
        <strain evidence="2 3">NT0128</strain>
    </source>
</reference>
<keyword evidence="2" id="KW-0238">DNA-binding</keyword>
<dbReference type="AlphaFoldDB" id="A0A0D9AH66"/>
<dbReference type="SUPFAM" id="SSF47413">
    <property type="entry name" value="lambda repressor-like DNA-binding domains"/>
    <property type="match status" value="1"/>
</dbReference>
<evidence type="ECO:0000313" key="2">
    <source>
        <dbReference type="EMBL" id="KJH80385.1"/>
    </source>
</evidence>
<dbReference type="Proteomes" id="UP000032487">
    <property type="component" value="Unassembled WGS sequence"/>
</dbReference>
<dbReference type="OrthoDB" id="5636356at2"/>
<dbReference type="PATRIC" id="fig|316.101.peg.3754"/>
<name>A0A0D9AH66_STUST</name>